<protein>
    <submittedName>
        <fullName evidence="11">ATP-binding cassette sub- G member 2</fullName>
    </submittedName>
</protein>
<evidence type="ECO:0000313" key="12">
    <source>
        <dbReference type="Proteomes" id="UP001212152"/>
    </source>
</evidence>
<evidence type="ECO:0000313" key="11">
    <source>
        <dbReference type="EMBL" id="KAJ3175389.1"/>
    </source>
</evidence>
<reference evidence="11" key="1">
    <citation type="submission" date="2020-05" db="EMBL/GenBank/DDBJ databases">
        <title>Phylogenomic resolution of chytrid fungi.</title>
        <authorList>
            <person name="Stajich J.E."/>
            <person name="Amses K."/>
            <person name="Simmons R."/>
            <person name="Seto K."/>
            <person name="Myers J."/>
            <person name="Bonds A."/>
            <person name="Quandt C.A."/>
            <person name="Barry K."/>
            <person name="Liu P."/>
            <person name="Grigoriev I."/>
            <person name="Longcore J.E."/>
            <person name="James T.Y."/>
        </authorList>
    </citation>
    <scope>NUCLEOTIDE SEQUENCE</scope>
    <source>
        <strain evidence="11">JEL0379</strain>
    </source>
</reference>
<evidence type="ECO:0000256" key="1">
    <source>
        <dbReference type="ARBA" id="ARBA00004141"/>
    </source>
</evidence>
<dbReference type="InterPro" id="IPR013525">
    <property type="entry name" value="ABC2_TM"/>
</dbReference>
<feature type="transmembrane region" description="Helical" evidence="9">
    <location>
        <begin position="434"/>
        <end position="457"/>
    </location>
</feature>
<keyword evidence="5 11" id="KW-0067">ATP-binding</keyword>
<dbReference type="GO" id="GO:0016020">
    <property type="term" value="C:membrane"/>
    <property type="evidence" value="ECO:0007669"/>
    <property type="project" value="UniProtKB-SubCell"/>
</dbReference>
<evidence type="ECO:0000256" key="4">
    <source>
        <dbReference type="ARBA" id="ARBA00022741"/>
    </source>
</evidence>
<dbReference type="PANTHER" id="PTHR48041:SF122">
    <property type="entry name" value="ABC TRANSPORTER DOMAIN-CONTAINING PROTEIN"/>
    <property type="match status" value="1"/>
</dbReference>
<dbReference type="PROSITE" id="PS50893">
    <property type="entry name" value="ABC_TRANSPORTER_2"/>
    <property type="match status" value="1"/>
</dbReference>
<dbReference type="InterPro" id="IPR003593">
    <property type="entry name" value="AAA+_ATPase"/>
</dbReference>
<dbReference type="InterPro" id="IPR050352">
    <property type="entry name" value="ABCG_transporters"/>
</dbReference>
<dbReference type="PANTHER" id="PTHR48041">
    <property type="entry name" value="ABC TRANSPORTER G FAMILY MEMBER 28"/>
    <property type="match status" value="1"/>
</dbReference>
<dbReference type="SUPFAM" id="SSF52540">
    <property type="entry name" value="P-loop containing nucleoside triphosphate hydrolases"/>
    <property type="match status" value="1"/>
</dbReference>
<feature type="region of interest" description="Disordered" evidence="8">
    <location>
        <begin position="1"/>
        <end position="82"/>
    </location>
</feature>
<dbReference type="GO" id="GO:0005524">
    <property type="term" value="F:ATP binding"/>
    <property type="evidence" value="ECO:0007669"/>
    <property type="project" value="UniProtKB-KW"/>
</dbReference>
<evidence type="ECO:0000256" key="2">
    <source>
        <dbReference type="ARBA" id="ARBA00022448"/>
    </source>
</evidence>
<sequence length="694" mass="76200">MKQVAPENHDHHTINVPLSASGAADAGHPPRPTRGESLHPPPPDSVAIDMPAASDLRRRNNASGGDAGGDETPGSNGKSGADLYWEDVRFKVSTGSGKDKKEREILKGDSGRAEPGQLIAVMGGSGAGKTTLLNLLAGRIPQGEPSGIVLADGKVRDKRRWKKLIGYVQQEDLLYENLTVRETLMTSAQLRLPSAKYSQAQKAERVEEVMRQLGISHVADSRIGSGATGGISGGEKKRVSIGVELVADPMTLFLDEPTTGLDSATSLSVINILKDLAVETNRVIILTIHMPRETILGKLDKVALMSKGQMVWFGPSKKALEHFARLGHECPPQTNPADFYLDLIQDNEKDKDSRTVAEKLIEEWSAVEKEYTTPIDEETRQQALKTQDSKKSKKGRQEVAGAWEDDEGRWATSWFSEFSVLLKRNFKQTFRNKTIVISGFMQQFTILLLLGFVFFRLSADSAGVQSRQGILFFVCINQTFSFLMPIITVFPLERRIILRERASGSYRTSAAYLAKAISLWPLACLSSLLFSINVYWLVGLQPTFVKWLLFQIITQSLVFAAQALGMLIGSSVPNVQMAQIVGPLIVVSFVIFGGNFTAGNSITVVLRWIQWISLIRYTYGAYMQNEFNGLQLNCGNATGGVRCTPNGSEVLSLQGLDSPSLGICILILLVLGVAFHFLAAMMLRKTTRMRIVVI</sequence>
<feature type="transmembrane region" description="Helical" evidence="9">
    <location>
        <begin position="580"/>
        <end position="598"/>
    </location>
</feature>
<keyword evidence="3 9" id="KW-0812">Transmembrane</keyword>
<gene>
    <name evidence="11" type="primary">ABCG2_2</name>
    <name evidence="11" type="ORF">HDU87_006209</name>
</gene>
<keyword evidence="7 9" id="KW-0472">Membrane</keyword>
<organism evidence="11 12">
    <name type="scientific">Geranomyces variabilis</name>
    <dbReference type="NCBI Taxonomy" id="109894"/>
    <lineage>
        <taxon>Eukaryota</taxon>
        <taxon>Fungi</taxon>
        <taxon>Fungi incertae sedis</taxon>
        <taxon>Chytridiomycota</taxon>
        <taxon>Chytridiomycota incertae sedis</taxon>
        <taxon>Chytridiomycetes</taxon>
        <taxon>Spizellomycetales</taxon>
        <taxon>Powellomycetaceae</taxon>
        <taxon>Geranomyces</taxon>
    </lineage>
</organism>
<feature type="region of interest" description="Disordered" evidence="8">
    <location>
        <begin position="377"/>
        <end position="397"/>
    </location>
</feature>
<dbReference type="Pfam" id="PF01061">
    <property type="entry name" value="ABC2_membrane"/>
    <property type="match status" value="1"/>
</dbReference>
<evidence type="ECO:0000256" key="6">
    <source>
        <dbReference type="ARBA" id="ARBA00022989"/>
    </source>
</evidence>
<evidence type="ECO:0000256" key="5">
    <source>
        <dbReference type="ARBA" id="ARBA00022840"/>
    </source>
</evidence>
<dbReference type="InterPro" id="IPR027417">
    <property type="entry name" value="P-loop_NTPase"/>
</dbReference>
<proteinExistence type="predicted"/>
<evidence type="ECO:0000256" key="7">
    <source>
        <dbReference type="ARBA" id="ARBA00023136"/>
    </source>
</evidence>
<dbReference type="AlphaFoldDB" id="A0AAD5TFU2"/>
<dbReference type="InterPro" id="IPR043926">
    <property type="entry name" value="ABCG_dom"/>
</dbReference>
<dbReference type="InterPro" id="IPR017871">
    <property type="entry name" value="ABC_transporter-like_CS"/>
</dbReference>
<dbReference type="PROSITE" id="PS00211">
    <property type="entry name" value="ABC_TRANSPORTER_1"/>
    <property type="match status" value="1"/>
</dbReference>
<feature type="transmembrane region" description="Helical" evidence="9">
    <location>
        <begin position="548"/>
        <end position="568"/>
    </location>
</feature>
<dbReference type="EMBL" id="JADGJQ010000052">
    <property type="protein sequence ID" value="KAJ3175389.1"/>
    <property type="molecule type" value="Genomic_DNA"/>
</dbReference>
<dbReference type="Pfam" id="PF00005">
    <property type="entry name" value="ABC_tran"/>
    <property type="match status" value="1"/>
</dbReference>
<keyword evidence="4" id="KW-0547">Nucleotide-binding</keyword>
<name>A0AAD5TFU2_9FUNG</name>
<accession>A0AAD5TFU2</accession>
<feature type="domain" description="ABC transporter" evidence="10">
    <location>
        <begin position="83"/>
        <end position="332"/>
    </location>
</feature>
<feature type="transmembrane region" description="Helical" evidence="9">
    <location>
        <begin position="469"/>
        <end position="492"/>
    </location>
</feature>
<dbReference type="Gene3D" id="3.40.50.300">
    <property type="entry name" value="P-loop containing nucleotide triphosphate hydrolases"/>
    <property type="match status" value="1"/>
</dbReference>
<dbReference type="CDD" id="cd03213">
    <property type="entry name" value="ABCG_EPDR"/>
    <property type="match status" value="1"/>
</dbReference>
<dbReference type="Pfam" id="PF19055">
    <property type="entry name" value="ABC2_membrane_7"/>
    <property type="match status" value="1"/>
</dbReference>
<evidence type="ECO:0000259" key="10">
    <source>
        <dbReference type="PROSITE" id="PS50893"/>
    </source>
</evidence>
<dbReference type="Proteomes" id="UP001212152">
    <property type="component" value="Unassembled WGS sequence"/>
</dbReference>
<comment type="subcellular location">
    <subcellularLocation>
        <location evidence="1">Membrane</location>
        <topology evidence="1">Multi-pass membrane protein</topology>
    </subcellularLocation>
</comment>
<dbReference type="InterPro" id="IPR003439">
    <property type="entry name" value="ABC_transporter-like_ATP-bd"/>
</dbReference>
<evidence type="ECO:0000256" key="9">
    <source>
        <dbReference type="SAM" id="Phobius"/>
    </source>
</evidence>
<feature type="transmembrane region" description="Helical" evidence="9">
    <location>
        <begin position="512"/>
        <end position="536"/>
    </location>
</feature>
<comment type="caution">
    <text evidence="11">The sequence shown here is derived from an EMBL/GenBank/DDBJ whole genome shotgun (WGS) entry which is preliminary data.</text>
</comment>
<evidence type="ECO:0000256" key="8">
    <source>
        <dbReference type="SAM" id="MobiDB-lite"/>
    </source>
</evidence>
<feature type="transmembrane region" description="Helical" evidence="9">
    <location>
        <begin position="660"/>
        <end position="683"/>
    </location>
</feature>
<keyword evidence="6 9" id="KW-1133">Transmembrane helix</keyword>
<dbReference type="GO" id="GO:0016887">
    <property type="term" value="F:ATP hydrolysis activity"/>
    <property type="evidence" value="ECO:0007669"/>
    <property type="project" value="InterPro"/>
</dbReference>
<keyword evidence="2" id="KW-0813">Transport</keyword>
<dbReference type="GO" id="GO:0140359">
    <property type="term" value="F:ABC-type transporter activity"/>
    <property type="evidence" value="ECO:0007669"/>
    <property type="project" value="InterPro"/>
</dbReference>
<keyword evidence="12" id="KW-1185">Reference proteome</keyword>
<evidence type="ECO:0000256" key="3">
    <source>
        <dbReference type="ARBA" id="ARBA00022692"/>
    </source>
</evidence>
<dbReference type="SMART" id="SM00382">
    <property type="entry name" value="AAA"/>
    <property type="match status" value="1"/>
</dbReference>